<evidence type="ECO:0000259" key="2">
    <source>
        <dbReference type="Pfam" id="PF03732"/>
    </source>
</evidence>
<dbReference type="PANTHER" id="PTHR33437">
    <property type="entry name" value="OS06G0361200 PROTEIN"/>
    <property type="match status" value="1"/>
</dbReference>
<proteinExistence type="predicted"/>
<feature type="region of interest" description="Disordered" evidence="1">
    <location>
        <begin position="1"/>
        <end position="78"/>
    </location>
</feature>
<dbReference type="InterPro" id="IPR005162">
    <property type="entry name" value="Retrotrans_gag_dom"/>
</dbReference>
<dbReference type="AlphaFoldDB" id="A0AAE1XI58"/>
<evidence type="ECO:0000313" key="3">
    <source>
        <dbReference type="EMBL" id="KAK4411884.1"/>
    </source>
</evidence>
<evidence type="ECO:0000256" key="1">
    <source>
        <dbReference type="SAM" id="MobiDB-lite"/>
    </source>
</evidence>
<keyword evidence="4" id="KW-1185">Reference proteome</keyword>
<evidence type="ECO:0000313" key="4">
    <source>
        <dbReference type="Proteomes" id="UP001289374"/>
    </source>
</evidence>
<dbReference type="Pfam" id="PF03732">
    <property type="entry name" value="Retrotrans_gag"/>
    <property type="match status" value="1"/>
</dbReference>
<reference evidence="3" key="2">
    <citation type="journal article" date="2024" name="Plant">
        <title>Genomic evolution and insights into agronomic trait innovations of Sesamum species.</title>
        <authorList>
            <person name="Miao H."/>
            <person name="Wang L."/>
            <person name="Qu L."/>
            <person name="Liu H."/>
            <person name="Sun Y."/>
            <person name="Le M."/>
            <person name="Wang Q."/>
            <person name="Wei S."/>
            <person name="Zheng Y."/>
            <person name="Lin W."/>
            <person name="Duan Y."/>
            <person name="Cao H."/>
            <person name="Xiong S."/>
            <person name="Wang X."/>
            <person name="Wei L."/>
            <person name="Li C."/>
            <person name="Ma Q."/>
            <person name="Ju M."/>
            <person name="Zhao R."/>
            <person name="Li G."/>
            <person name="Mu C."/>
            <person name="Tian Q."/>
            <person name="Mei H."/>
            <person name="Zhang T."/>
            <person name="Gao T."/>
            <person name="Zhang H."/>
        </authorList>
    </citation>
    <scope>NUCLEOTIDE SEQUENCE</scope>
    <source>
        <strain evidence="3">K16</strain>
    </source>
</reference>
<comment type="caution">
    <text evidence="3">The sequence shown here is derived from an EMBL/GenBank/DDBJ whole genome shotgun (WGS) entry which is preliminary data.</text>
</comment>
<protein>
    <recommendedName>
        <fullName evidence="2">Retrotransposon gag domain-containing protein</fullName>
    </recommendedName>
</protein>
<organism evidence="3 4">
    <name type="scientific">Sesamum angolense</name>
    <dbReference type="NCBI Taxonomy" id="2727404"/>
    <lineage>
        <taxon>Eukaryota</taxon>
        <taxon>Viridiplantae</taxon>
        <taxon>Streptophyta</taxon>
        <taxon>Embryophyta</taxon>
        <taxon>Tracheophyta</taxon>
        <taxon>Spermatophyta</taxon>
        <taxon>Magnoliopsida</taxon>
        <taxon>eudicotyledons</taxon>
        <taxon>Gunneridae</taxon>
        <taxon>Pentapetalae</taxon>
        <taxon>asterids</taxon>
        <taxon>lamiids</taxon>
        <taxon>Lamiales</taxon>
        <taxon>Pedaliaceae</taxon>
        <taxon>Sesamum</taxon>
    </lineage>
</organism>
<name>A0AAE1XI58_9LAMI</name>
<sequence>MDTQGKAVKSVSSKLTISKSSSSSTKSAGVTTSSMSKKLKESSQMSPLTEYVEKNLHSPSYAGESDANKSPPSSPCSVSSYSFTTNVAPVMQTNATTIEEQLASLTRAIKGLTKHVQEQDAQIAHLINKADNVDASHIMGKQVEAYDEVEAPAKQHLTEKDKYAKFVRLLKGNAFDWYTDLKAGSIDGWEQLEQEFLNRFYSTRRIVSMVELTNSRQWKEEPIIDYINRWRNLSLNCKYRLSEASAIEMCIQRMHW</sequence>
<accession>A0AAE1XI58</accession>
<feature type="domain" description="Retrotransposon gag" evidence="2">
    <location>
        <begin position="166"/>
        <end position="252"/>
    </location>
</feature>
<reference evidence="3" key="1">
    <citation type="submission" date="2020-06" db="EMBL/GenBank/DDBJ databases">
        <authorList>
            <person name="Li T."/>
            <person name="Hu X."/>
            <person name="Zhang T."/>
            <person name="Song X."/>
            <person name="Zhang H."/>
            <person name="Dai N."/>
            <person name="Sheng W."/>
            <person name="Hou X."/>
            <person name="Wei L."/>
        </authorList>
    </citation>
    <scope>NUCLEOTIDE SEQUENCE</scope>
    <source>
        <strain evidence="3">K16</strain>
        <tissue evidence="3">Leaf</tissue>
    </source>
</reference>
<feature type="compositionally biased region" description="Low complexity" evidence="1">
    <location>
        <begin position="8"/>
        <end position="34"/>
    </location>
</feature>
<dbReference type="EMBL" id="JACGWL010000001">
    <property type="protein sequence ID" value="KAK4411884.1"/>
    <property type="molecule type" value="Genomic_DNA"/>
</dbReference>
<dbReference type="PANTHER" id="PTHR33437:SF2">
    <property type="entry name" value="OS06G0361200 PROTEIN"/>
    <property type="match status" value="1"/>
</dbReference>
<dbReference type="Proteomes" id="UP001289374">
    <property type="component" value="Unassembled WGS sequence"/>
</dbReference>
<gene>
    <name evidence="3" type="ORF">Sango_0261400</name>
</gene>